<evidence type="ECO:0000313" key="8">
    <source>
        <dbReference type="EMBL" id="GAA2233223.1"/>
    </source>
</evidence>
<evidence type="ECO:0000256" key="4">
    <source>
        <dbReference type="ARBA" id="ARBA00022490"/>
    </source>
</evidence>
<reference evidence="9" key="1">
    <citation type="journal article" date="2019" name="Int. J. Syst. Evol. Microbiol.">
        <title>The Global Catalogue of Microorganisms (GCM) 10K type strain sequencing project: providing services to taxonomists for standard genome sequencing and annotation.</title>
        <authorList>
            <consortium name="The Broad Institute Genomics Platform"/>
            <consortium name="The Broad Institute Genome Sequencing Center for Infectious Disease"/>
            <person name="Wu L."/>
            <person name="Ma J."/>
        </authorList>
    </citation>
    <scope>NUCLEOTIDE SEQUENCE [LARGE SCALE GENOMIC DNA]</scope>
    <source>
        <strain evidence="9">JCM 16117</strain>
    </source>
</reference>
<keyword evidence="9" id="KW-1185">Reference proteome</keyword>
<dbReference type="Proteomes" id="UP001500929">
    <property type="component" value="Unassembled WGS sequence"/>
</dbReference>
<sequence length="215" mass="23791">MNDVVSLEAVRRGRARSRAVAASGAADVSHFEHDRAIDDQAIDAGAIDEESDEERLERIGDSVLRALGRRQLSTVETHELLVSQGASIDEAEVLVARYEELGYLDDFALAEAMVSRLSERSHKSKAAIGRELSARKIPGEFVTAALEQLDEETEFDLAVEAAMKRVAQLSGYDEQTVERRLMGFLTRRGFTSGVVREATRRALATRRRSTGPRFV</sequence>
<dbReference type="RefSeq" id="WP_259479265.1">
    <property type="nucleotide sequence ID" value="NZ_BAAAQY010000004.1"/>
</dbReference>
<evidence type="ECO:0000256" key="2">
    <source>
        <dbReference type="ARBA" id="ARBA00009695"/>
    </source>
</evidence>
<dbReference type="InterPro" id="IPR053924">
    <property type="entry name" value="RecX_HTH_2nd"/>
</dbReference>
<evidence type="ECO:0000313" key="9">
    <source>
        <dbReference type="Proteomes" id="UP001500929"/>
    </source>
</evidence>
<dbReference type="Gene3D" id="1.10.10.10">
    <property type="entry name" value="Winged helix-like DNA-binding domain superfamily/Winged helix DNA-binding domain"/>
    <property type="match status" value="1"/>
</dbReference>
<protein>
    <recommendedName>
        <fullName evidence="3 5">Regulatory protein RecX</fullName>
    </recommendedName>
</protein>
<dbReference type="PANTHER" id="PTHR33602">
    <property type="entry name" value="REGULATORY PROTEIN RECX FAMILY PROTEIN"/>
    <property type="match status" value="1"/>
</dbReference>
<comment type="similarity">
    <text evidence="2 5">Belongs to the RecX family.</text>
</comment>
<dbReference type="PANTHER" id="PTHR33602:SF1">
    <property type="entry name" value="REGULATORY PROTEIN RECX FAMILY PROTEIN"/>
    <property type="match status" value="1"/>
</dbReference>
<dbReference type="InterPro" id="IPR003783">
    <property type="entry name" value="Regulatory_RecX"/>
</dbReference>
<evidence type="ECO:0000259" key="7">
    <source>
        <dbReference type="Pfam" id="PF21981"/>
    </source>
</evidence>
<dbReference type="Pfam" id="PF02631">
    <property type="entry name" value="RecX_HTH2"/>
    <property type="match status" value="1"/>
</dbReference>
<gene>
    <name evidence="5" type="primary">recX</name>
    <name evidence="8" type="ORF">GCM10009851_17850</name>
</gene>
<keyword evidence="4 5" id="KW-0963">Cytoplasm</keyword>
<feature type="domain" description="RecX second three-helical" evidence="6">
    <location>
        <begin position="105"/>
        <end position="146"/>
    </location>
</feature>
<dbReference type="Pfam" id="PF21981">
    <property type="entry name" value="RecX_HTH3"/>
    <property type="match status" value="1"/>
</dbReference>
<feature type="domain" description="RecX third three-helical" evidence="7">
    <location>
        <begin position="152"/>
        <end position="198"/>
    </location>
</feature>
<evidence type="ECO:0000256" key="5">
    <source>
        <dbReference type="HAMAP-Rule" id="MF_01114"/>
    </source>
</evidence>
<evidence type="ECO:0000256" key="1">
    <source>
        <dbReference type="ARBA" id="ARBA00004496"/>
    </source>
</evidence>
<dbReference type="EMBL" id="BAAAQY010000004">
    <property type="protein sequence ID" value="GAA2233223.1"/>
    <property type="molecule type" value="Genomic_DNA"/>
</dbReference>
<dbReference type="InterPro" id="IPR036388">
    <property type="entry name" value="WH-like_DNA-bd_sf"/>
</dbReference>
<comment type="subcellular location">
    <subcellularLocation>
        <location evidence="1 5">Cytoplasm</location>
    </subcellularLocation>
</comment>
<accession>A0ABP5QHJ9</accession>
<evidence type="ECO:0000259" key="6">
    <source>
        <dbReference type="Pfam" id="PF02631"/>
    </source>
</evidence>
<proteinExistence type="inferred from homology"/>
<organism evidence="8 9">
    <name type="scientific">Herbiconiux moechotypicola</name>
    <dbReference type="NCBI Taxonomy" id="637393"/>
    <lineage>
        <taxon>Bacteria</taxon>
        <taxon>Bacillati</taxon>
        <taxon>Actinomycetota</taxon>
        <taxon>Actinomycetes</taxon>
        <taxon>Micrococcales</taxon>
        <taxon>Microbacteriaceae</taxon>
        <taxon>Herbiconiux</taxon>
    </lineage>
</organism>
<dbReference type="HAMAP" id="MF_01114">
    <property type="entry name" value="RecX"/>
    <property type="match status" value="1"/>
</dbReference>
<comment type="caution">
    <text evidence="8">The sequence shown here is derived from an EMBL/GenBank/DDBJ whole genome shotgun (WGS) entry which is preliminary data.</text>
</comment>
<evidence type="ECO:0000256" key="3">
    <source>
        <dbReference type="ARBA" id="ARBA00018111"/>
    </source>
</evidence>
<name>A0ABP5QHJ9_9MICO</name>
<comment type="function">
    <text evidence="5">Modulates RecA activity.</text>
</comment>
<dbReference type="InterPro" id="IPR053925">
    <property type="entry name" value="RecX_HTH_3rd"/>
</dbReference>